<sequence>MSQAIKLYTAATPNGFKVSNLLEELKAIYKGLDYETHKIEFSKNEQKSDWFLKICPNGRIPAIVDPNRGSGDGFNVFETAAITIYLQENYDPENHFNFSKNEKDGDLYRSEVLQWIFFIHGGIGPMMGQANHFNHYAPEKIPYGQERYTNESARLFAVLEERLKDRDWLVGPGRGKYTIADMNGFPWVMMGRHSGVPDAKIGPNVQAWIERQWNRDAIQKEMLKPGYAEKHGKTIAEKSQQNAKWIREGNAQNKI</sequence>
<comment type="similarity">
    <text evidence="1 2">Belongs to the GST superfamily.</text>
</comment>
<dbReference type="OrthoDB" id="422574at2759"/>
<dbReference type="InterPro" id="IPR040079">
    <property type="entry name" value="Glutathione_S-Trfase"/>
</dbReference>
<dbReference type="PANTHER" id="PTHR44051:SF8">
    <property type="entry name" value="GLUTATHIONE S-TRANSFERASE GSTA"/>
    <property type="match status" value="1"/>
</dbReference>
<dbReference type="Pfam" id="PF02798">
    <property type="entry name" value="GST_N"/>
    <property type="match status" value="1"/>
</dbReference>
<dbReference type="GeneID" id="37021611"/>
<dbReference type="InterPro" id="IPR010987">
    <property type="entry name" value="Glutathione-S-Trfase_C-like"/>
</dbReference>
<dbReference type="RefSeq" id="XP_025358407.1">
    <property type="nucleotide sequence ID" value="XM_025499830.1"/>
</dbReference>
<dbReference type="PROSITE" id="PS50405">
    <property type="entry name" value="GST_CTER"/>
    <property type="match status" value="1"/>
</dbReference>
<dbReference type="AlphaFoldDB" id="A0A316VRI4"/>
<dbReference type="SUPFAM" id="SSF47616">
    <property type="entry name" value="GST C-terminal domain-like"/>
    <property type="match status" value="1"/>
</dbReference>
<evidence type="ECO:0000313" key="5">
    <source>
        <dbReference type="EMBL" id="PWN38105.1"/>
    </source>
</evidence>
<dbReference type="SFLD" id="SFLDS00019">
    <property type="entry name" value="Glutathione_Transferase_(cytos"/>
    <property type="match status" value="1"/>
</dbReference>
<dbReference type="PANTHER" id="PTHR44051">
    <property type="entry name" value="GLUTATHIONE S-TRANSFERASE-RELATED"/>
    <property type="match status" value="1"/>
</dbReference>
<dbReference type="SFLD" id="SFLDG00358">
    <property type="entry name" value="Main_(cytGST)"/>
    <property type="match status" value="1"/>
</dbReference>
<gene>
    <name evidence="5" type="ORF">FA14DRAFT_163649</name>
</gene>
<dbReference type="InterPro" id="IPR004046">
    <property type="entry name" value="GST_C"/>
</dbReference>
<accession>A0A316VRI4</accession>
<keyword evidence="5" id="KW-0808">Transferase</keyword>
<feature type="domain" description="GST C-terminal" evidence="4">
    <location>
        <begin position="105"/>
        <end position="236"/>
    </location>
</feature>
<dbReference type="SUPFAM" id="SSF52833">
    <property type="entry name" value="Thioredoxin-like"/>
    <property type="match status" value="1"/>
</dbReference>
<organism evidence="5 6">
    <name type="scientific">Meira miltonrushii</name>
    <dbReference type="NCBI Taxonomy" id="1280837"/>
    <lineage>
        <taxon>Eukaryota</taxon>
        <taxon>Fungi</taxon>
        <taxon>Dikarya</taxon>
        <taxon>Basidiomycota</taxon>
        <taxon>Ustilaginomycotina</taxon>
        <taxon>Exobasidiomycetes</taxon>
        <taxon>Exobasidiales</taxon>
        <taxon>Brachybasidiaceae</taxon>
        <taxon>Meira</taxon>
    </lineage>
</organism>
<dbReference type="Proteomes" id="UP000245771">
    <property type="component" value="Unassembled WGS sequence"/>
</dbReference>
<dbReference type="InterPro" id="IPR036282">
    <property type="entry name" value="Glutathione-S-Trfase_C_sf"/>
</dbReference>
<dbReference type="Pfam" id="PF00043">
    <property type="entry name" value="GST_C"/>
    <property type="match status" value="1"/>
</dbReference>
<dbReference type="InterPro" id="IPR036249">
    <property type="entry name" value="Thioredoxin-like_sf"/>
</dbReference>
<evidence type="ECO:0000259" key="3">
    <source>
        <dbReference type="PROSITE" id="PS50404"/>
    </source>
</evidence>
<dbReference type="InterPro" id="IPR004045">
    <property type="entry name" value="Glutathione_S-Trfase_N"/>
</dbReference>
<dbReference type="InParanoid" id="A0A316VRI4"/>
<evidence type="ECO:0000256" key="2">
    <source>
        <dbReference type="RuleBase" id="RU003494"/>
    </source>
</evidence>
<dbReference type="STRING" id="1280837.A0A316VRI4"/>
<name>A0A316VRI4_9BASI</name>
<evidence type="ECO:0000256" key="1">
    <source>
        <dbReference type="ARBA" id="ARBA00007409"/>
    </source>
</evidence>
<evidence type="ECO:0000313" key="6">
    <source>
        <dbReference type="Proteomes" id="UP000245771"/>
    </source>
</evidence>
<feature type="domain" description="GST N-terminal" evidence="3">
    <location>
        <begin position="29"/>
        <end position="94"/>
    </location>
</feature>
<evidence type="ECO:0000259" key="4">
    <source>
        <dbReference type="PROSITE" id="PS50405"/>
    </source>
</evidence>
<keyword evidence="6" id="KW-1185">Reference proteome</keyword>
<dbReference type="EMBL" id="KZ819602">
    <property type="protein sequence ID" value="PWN38105.1"/>
    <property type="molecule type" value="Genomic_DNA"/>
</dbReference>
<dbReference type="PROSITE" id="PS50404">
    <property type="entry name" value="GST_NTER"/>
    <property type="match status" value="1"/>
</dbReference>
<protein>
    <submittedName>
        <fullName evidence="5">Glutathione S-transferase C-terminal-like protein</fullName>
    </submittedName>
</protein>
<dbReference type="CDD" id="cd03048">
    <property type="entry name" value="GST_N_Ure2p_like"/>
    <property type="match status" value="1"/>
</dbReference>
<dbReference type="GO" id="GO:0016740">
    <property type="term" value="F:transferase activity"/>
    <property type="evidence" value="ECO:0007669"/>
    <property type="project" value="UniProtKB-KW"/>
</dbReference>
<dbReference type="Gene3D" id="3.40.30.10">
    <property type="entry name" value="Glutaredoxin"/>
    <property type="match status" value="1"/>
</dbReference>
<reference evidence="5 6" key="1">
    <citation type="journal article" date="2018" name="Mol. Biol. Evol.">
        <title>Broad Genomic Sampling Reveals a Smut Pathogenic Ancestry of the Fungal Clade Ustilaginomycotina.</title>
        <authorList>
            <person name="Kijpornyongpan T."/>
            <person name="Mondo S.J."/>
            <person name="Barry K."/>
            <person name="Sandor L."/>
            <person name="Lee J."/>
            <person name="Lipzen A."/>
            <person name="Pangilinan J."/>
            <person name="LaButti K."/>
            <person name="Hainaut M."/>
            <person name="Henrissat B."/>
            <person name="Grigoriev I.V."/>
            <person name="Spatafora J.W."/>
            <person name="Aime M.C."/>
        </authorList>
    </citation>
    <scope>NUCLEOTIDE SEQUENCE [LARGE SCALE GENOMIC DNA]</scope>
    <source>
        <strain evidence="5 6">MCA 3882</strain>
    </source>
</reference>
<dbReference type="Gene3D" id="1.20.1050.10">
    <property type="match status" value="1"/>
</dbReference>
<proteinExistence type="inferred from homology"/>
<dbReference type="SFLD" id="SFLDG01151">
    <property type="entry name" value="Main.2:_Nu-like"/>
    <property type="match status" value="1"/>
</dbReference>